<dbReference type="Proteomes" id="UP000675920">
    <property type="component" value="Unplaced"/>
</dbReference>
<feature type="transmembrane region" description="Helical" evidence="5">
    <location>
        <begin position="51"/>
        <end position="71"/>
    </location>
</feature>
<feature type="transmembrane region" description="Helical" evidence="5">
    <location>
        <begin position="180"/>
        <end position="199"/>
    </location>
</feature>
<dbReference type="PANTHER" id="PTHR36917:SF1">
    <property type="entry name" value="INNER MEMBRANE-SPANNING PROTEIN YCIB"/>
    <property type="match status" value="1"/>
</dbReference>
<evidence type="ECO:0000256" key="5">
    <source>
        <dbReference type="HAMAP-Rule" id="MF_00189"/>
    </source>
</evidence>
<dbReference type="HAMAP" id="MF_00189">
    <property type="entry name" value="YciB"/>
    <property type="match status" value="1"/>
</dbReference>
<evidence type="ECO:0000256" key="3">
    <source>
        <dbReference type="ARBA" id="ARBA00022989"/>
    </source>
</evidence>
<dbReference type="AlphaFoldDB" id="A0A8B6X3M6"/>
<evidence type="ECO:0000256" key="4">
    <source>
        <dbReference type="ARBA" id="ARBA00023136"/>
    </source>
</evidence>
<keyword evidence="2 5" id="KW-0812">Transmembrane</keyword>
<dbReference type="PANTHER" id="PTHR36917">
    <property type="entry name" value="INTRACELLULAR SEPTATION PROTEIN A-RELATED"/>
    <property type="match status" value="1"/>
</dbReference>
<protein>
    <recommendedName>
        <fullName evidence="5">Inner membrane-spanning protein YciB</fullName>
    </recommendedName>
</protein>
<comment type="function">
    <text evidence="5">Plays a role in cell envelope biogenesis, maintenance of cell envelope integrity and membrane homeostasis.</text>
</comment>
<evidence type="ECO:0000313" key="7">
    <source>
        <dbReference type="RefSeq" id="WP_028311265.1"/>
    </source>
</evidence>
<keyword evidence="6" id="KW-1185">Reference proteome</keyword>
<evidence type="ECO:0000256" key="2">
    <source>
        <dbReference type="ARBA" id="ARBA00022692"/>
    </source>
</evidence>
<accession>A0A8B6X3M6</accession>
<keyword evidence="4 5" id="KW-0472">Membrane</keyword>
<dbReference type="OrthoDB" id="9788219at2"/>
<dbReference type="RefSeq" id="WP_028311265.1">
    <property type="nucleotide sequence ID" value="NZ_AXWS01000008.1"/>
</dbReference>
<feature type="transmembrane region" description="Helical" evidence="5">
    <location>
        <begin position="78"/>
        <end position="97"/>
    </location>
</feature>
<dbReference type="NCBIfam" id="NF001325">
    <property type="entry name" value="PRK00259.1-3"/>
    <property type="match status" value="1"/>
</dbReference>
<sequence>MKLLFDLFPVALFFAAFKVAEISPDAAAALATHWFGALASGGEIGAKEAPVMWATIATIVGTLMQVIWLLLRRKRIEPMLWISLGIVVVFGGATLWFHDDTFIKWKPTVLYWASGIGLAVAQFGFGNNFIRKMMGAEIELPESVWLRLLMAWIGFFVAMGCINLFVAFNFPTETWVNFKMFGSMGLMLAFVVGQAVWLGRHLPREEN</sequence>
<keyword evidence="1 5" id="KW-1003">Cell membrane</keyword>
<comment type="similarity">
    <text evidence="5">Belongs to the YciB family.</text>
</comment>
<feature type="transmembrane region" description="Helical" evidence="5">
    <location>
        <begin position="109"/>
        <end position="127"/>
    </location>
</feature>
<gene>
    <name evidence="5" type="primary">yciB</name>
</gene>
<name>A0A8B6X3M6_9BURK</name>
<organism evidence="6 7">
    <name type="scientific">Derxia gummosa DSM 723</name>
    <dbReference type="NCBI Taxonomy" id="1121388"/>
    <lineage>
        <taxon>Bacteria</taxon>
        <taxon>Pseudomonadati</taxon>
        <taxon>Pseudomonadota</taxon>
        <taxon>Betaproteobacteria</taxon>
        <taxon>Burkholderiales</taxon>
        <taxon>Alcaligenaceae</taxon>
        <taxon>Derxia</taxon>
    </lineage>
</organism>
<keyword evidence="5" id="KW-0997">Cell inner membrane</keyword>
<dbReference type="Pfam" id="PF04279">
    <property type="entry name" value="IspA"/>
    <property type="match status" value="1"/>
</dbReference>
<dbReference type="InterPro" id="IPR006008">
    <property type="entry name" value="YciB"/>
</dbReference>
<comment type="subcellular location">
    <subcellularLocation>
        <location evidence="5">Cell inner membrane</location>
        <topology evidence="5">Multi-pass membrane protein</topology>
    </subcellularLocation>
</comment>
<feature type="transmembrane region" description="Helical" evidence="5">
    <location>
        <begin position="148"/>
        <end position="168"/>
    </location>
</feature>
<proteinExistence type="inferred from homology"/>
<reference evidence="7" key="1">
    <citation type="submission" date="2025-08" db="UniProtKB">
        <authorList>
            <consortium name="RefSeq"/>
        </authorList>
    </citation>
    <scope>IDENTIFICATION</scope>
</reference>
<evidence type="ECO:0000313" key="6">
    <source>
        <dbReference type="Proteomes" id="UP000675920"/>
    </source>
</evidence>
<evidence type="ECO:0000256" key="1">
    <source>
        <dbReference type="ARBA" id="ARBA00022475"/>
    </source>
</evidence>
<dbReference type="GO" id="GO:0005886">
    <property type="term" value="C:plasma membrane"/>
    <property type="evidence" value="ECO:0007669"/>
    <property type="project" value="UniProtKB-SubCell"/>
</dbReference>
<keyword evidence="3 5" id="KW-1133">Transmembrane helix</keyword>